<dbReference type="Proteomes" id="UP000070054">
    <property type="component" value="Unassembled WGS sequence"/>
</dbReference>
<keyword evidence="2" id="KW-1185">Reference proteome</keyword>
<accession>A0A135SYL4</accession>
<dbReference type="AlphaFoldDB" id="A0A135SYL4"/>
<dbReference type="OrthoDB" id="9978204at2759"/>
<reference evidence="1 2" key="1">
    <citation type="submission" date="2014-02" db="EMBL/GenBank/DDBJ databases">
        <title>The genome sequence of Colletotrichum nymphaeae SA-01.</title>
        <authorList>
            <person name="Baroncelli R."/>
            <person name="Thon M.R."/>
        </authorList>
    </citation>
    <scope>NUCLEOTIDE SEQUENCE [LARGE SCALE GENOMIC DNA]</scope>
    <source>
        <strain evidence="1 2">SA-01</strain>
    </source>
</reference>
<comment type="caution">
    <text evidence="1">The sequence shown here is derived from an EMBL/GenBank/DDBJ whole genome shotgun (WGS) entry which is preliminary data.</text>
</comment>
<gene>
    <name evidence="1" type="ORF">CNYM01_05479</name>
</gene>
<evidence type="ECO:0008006" key="3">
    <source>
        <dbReference type="Google" id="ProtNLM"/>
    </source>
</evidence>
<dbReference type="EMBL" id="JEMN01001297">
    <property type="protein sequence ID" value="KXH41003.1"/>
    <property type="molecule type" value="Genomic_DNA"/>
</dbReference>
<evidence type="ECO:0000313" key="1">
    <source>
        <dbReference type="EMBL" id="KXH41003.1"/>
    </source>
</evidence>
<name>A0A135SYL4_9PEZI</name>
<organism evidence="1 2">
    <name type="scientific">Colletotrichum nymphaeae SA-01</name>
    <dbReference type="NCBI Taxonomy" id="1460502"/>
    <lineage>
        <taxon>Eukaryota</taxon>
        <taxon>Fungi</taxon>
        <taxon>Dikarya</taxon>
        <taxon>Ascomycota</taxon>
        <taxon>Pezizomycotina</taxon>
        <taxon>Sordariomycetes</taxon>
        <taxon>Hypocreomycetidae</taxon>
        <taxon>Glomerellales</taxon>
        <taxon>Glomerellaceae</taxon>
        <taxon>Colletotrichum</taxon>
        <taxon>Colletotrichum acutatum species complex</taxon>
    </lineage>
</organism>
<proteinExistence type="predicted"/>
<dbReference type="Pfam" id="PF15892">
    <property type="entry name" value="BNR_4"/>
    <property type="match status" value="1"/>
</dbReference>
<sequence>MSLNEVHRLQAPVVTVLGRDPAHRTCVLNGNAFQQDAIISFKGWQYAVFYSSCSSSSLGDDTQREPLFVCMSRRKLPNAEWQTIVFDDYDQTTDDGHNTVQMGICPGDGTIHLSYDHHCDTTTVADRFPSLRYRRSIKGIASDPELSRWTKDVFTSTLDYVPGIIQPHENFGYVTYPRFGVLGDDMYFSMRNGKAGLGDDFLYIYHAATGLYEYAGKHLKGIQNNPYVHGMDYRDGKLHITWVYRGFVHYDGWNDPLDMKHKQQAGPNGADNNYNICYAYSDDGGYTWKNGHDKTIASLRDGGSITPDCPGLVAFDIPKGRGLTNQEAQAVDQDGGVHVLNRDTMDAENLWKHYYRSPNGKMMTPSLSYRFDRRWTQHAIGPVPSPRRGRLAISKTGDLFLILPDPTNSSLRILKSSKAKDYAESVEVWRGVGFMGEPLVDSKRLEEEDVLSIFAIIVSATSSKDRRVAVLDFQI</sequence>
<evidence type="ECO:0000313" key="2">
    <source>
        <dbReference type="Proteomes" id="UP000070054"/>
    </source>
</evidence>
<protein>
    <recommendedName>
        <fullName evidence="3">Dockerin type 1</fullName>
    </recommendedName>
</protein>